<dbReference type="Gene3D" id="3.40.50.980">
    <property type="match status" value="2"/>
</dbReference>
<dbReference type="GO" id="GO:0030170">
    <property type="term" value="F:pyridoxal phosphate binding"/>
    <property type="evidence" value="ECO:0007669"/>
    <property type="project" value="InterPro"/>
</dbReference>
<evidence type="ECO:0000256" key="7">
    <source>
        <dbReference type="SAM" id="MobiDB-lite"/>
    </source>
</evidence>
<dbReference type="FunFam" id="3.30.300.30:FF:000010">
    <property type="entry name" value="Enterobactin synthetase component F"/>
    <property type="match status" value="1"/>
</dbReference>
<feature type="region of interest" description="Disordered" evidence="7">
    <location>
        <begin position="702"/>
        <end position="721"/>
    </location>
</feature>
<dbReference type="GO" id="GO:0031177">
    <property type="term" value="F:phosphopantetheine binding"/>
    <property type="evidence" value="ECO:0007669"/>
    <property type="project" value="InterPro"/>
</dbReference>
<dbReference type="Gene3D" id="1.10.1200.10">
    <property type="entry name" value="ACP-like"/>
    <property type="match status" value="2"/>
</dbReference>
<evidence type="ECO:0000313" key="10">
    <source>
        <dbReference type="Proteomes" id="UP000287188"/>
    </source>
</evidence>
<dbReference type="Gene3D" id="2.30.38.10">
    <property type="entry name" value="Luciferase, Domain 3"/>
    <property type="match status" value="1"/>
</dbReference>
<comment type="caution">
    <text evidence="9">The sequence shown here is derived from an EMBL/GenBank/DDBJ whole genome shotgun (WGS) entry which is preliminary data.</text>
</comment>
<dbReference type="GO" id="GO:0005737">
    <property type="term" value="C:cytoplasm"/>
    <property type="evidence" value="ECO:0007669"/>
    <property type="project" value="TreeGrafter"/>
</dbReference>
<dbReference type="SUPFAM" id="SSF47336">
    <property type="entry name" value="ACP-like"/>
    <property type="match status" value="2"/>
</dbReference>
<keyword evidence="4" id="KW-0597">Phosphoprotein</keyword>
<dbReference type="GO" id="GO:0008483">
    <property type="term" value="F:transaminase activity"/>
    <property type="evidence" value="ECO:0007669"/>
    <property type="project" value="InterPro"/>
</dbReference>
<dbReference type="InterPro" id="IPR005814">
    <property type="entry name" value="Aminotrans_3"/>
</dbReference>
<dbReference type="Gene3D" id="3.30.559.10">
    <property type="entry name" value="Chloramphenicol acetyltransferase-like domain"/>
    <property type="match status" value="2"/>
</dbReference>
<feature type="region of interest" description="Disordered" evidence="7">
    <location>
        <begin position="108"/>
        <end position="152"/>
    </location>
</feature>
<dbReference type="InterPro" id="IPR020806">
    <property type="entry name" value="PKS_PP-bd"/>
</dbReference>
<dbReference type="InterPro" id="IPR020845">
    <property type="entry name" value="AMP-binding_CS"/>
</dbReference>
<dbReference type="InterPro" id="IPR010060">
    <property type="entry name" value="NRPS_synth"/>
</dbReference>
<keyword evidence="6" id="KW-0045">Antibiotic biosynthesis</keyword>
<proteinExistence type="inferred from homology"/>
<evidence type="ECO:0000256" key="4">
    <source>
        <dbReference type="ARBA" id="ARBA00022553"/>
    </source>
</evidence>
<dbReference type="OrthoDB" id="139272at2"/>
<dbReference type="Pfam" id="PF00550">
    <property type="entry name" value="PP-binding"/>
    <property type="match status" value="2"/>
</dbReference>
<dbReference type="PROSITE" id="PS50075">
    <property type="entry name" value="CARRIER"/>
    <property type="match status" value="2"/>
</dbReference>
<feature type="domain" description="Carrier" evidence="8">
    <location>
        <begin position="13"/>
        <end position="91"/>
    </location>
</feature>
<dbReference type="Gene3D" id="3.40.640.10">
    <property type="entry name" value="Type I PLP-dependent aspartate aminotransferase-like (Major domain)"/>
    <property type="match status" value="1"/>
</dbReference>
<dbReference type="Pfam" id="PF00668">
    <property type="entry name" value="Condensation"/>
    <property type="match status" value="2"/>
</dbReference>
<keyword evidence="5" id="KW-0663">Pyridoxal phosphate</keyword>
<dbReference type="PANTHER" id="PTHR45527:SF1">
    <property type="entry name" value="FATTY ACID SYNTHASE"/>
    <property type="match status" value="1"/>
</dbReference>
<reference evidence="10" key="1">
    <citation type="submission" date="2018-12" db="EMBL/GenBank/DDBJ databases">
        <title>Tengunoibacter tsumagoiensis gen. nov., sp. nov., Dictyobacter kobayashii sp. nov., D. alpinus sp. nov., and D. joshuensis sp. nov. and description of Dictyobacteraceae fam. nov. within the order Ktedonobacterales isolated from Tengu-no-mugimeshi.</title>
        <authorList>
            <person name="Wang C.M."/>
            <person name="Zheng Y."/>
            <person name="Sakai Y."/>
            <person name="Toyoda A."/>
            <person name="Minakuchi Y."/>
            <person name="Abe K."/>
            <person name="Yokota A."/>
            <person name="Yabe S."/>
        </authorList>
    </citation>
    <scope>NUCLEOTIDE SEQUENCE [LARGE SCALE GENOMIC DNA]</scope>
    <source>
        <strain evidence="10">Uno11</strain>
    </source>
</reference>
<evidence type="ECO:0000259" key="8">
    <source>
        <dbReference type="PROSITE" id="PS50075"/>
    </source>
</evidence>
<dbReference type="PANTHER" id="PTHR45527">
    <property type="entry name" value="NONRIBOSOMAL PEPTIDE SYNTHETASE"/>
    <property type="match status" value="1"/>
</dbReference>
<dbReference type="InterPro" id="IPR045851">
    <property type="entry name" value="AMP-bd_C_sf"/>
</dbReference>
<dbReference type="FunFam" id="2.30.38.10:FF:000001">
    <property type="entry name" value="Non-ribosomal peptide synthetase PvdI"/>
    <property type="match status" value="1"/>
</dbReference>
<dbReference type="InterPro" id="IPR006162">
    <property type="entry name" value="Ppantetheine_attach_site"/>
</dbReference>
<dbReference type="PROSITE" id="PS00600">
    <property type="entry name" value="AA_TRANSFER_CLASS_3"/>
    <property type="match status" value="1"/>
</dbReference>
<dbReference type="NCBIfam" id="TIGR01733">
    <property type="entry name" value="AA-adenyl-dom"/>
    <property type="match status" value="1"/>
</dbReference>
<dbReference type="InterPro" id="IPR015424">
    <property type="entry name" value="PyrdxlP-dep_Trfase"/>
</dbReference>
<dbReference type="CDD" id="cd12117">
    <property type="entry name" value="A_NRPS_Srf_like"/>
    <property type="match status" value="1"/>
</dbReference>
<keyword evidence="10" id="KW-1185">Reference proteome</keyword>
<dbReference type="InterPro" id="IPR001242">
    <property type="entry name" value="Condensation_dom"/>
</dbReference>
<keyword evidence="3" id="KW-0596">Phosphopantetheine</keyword>
<evidence type="ECO:0000256" key="2">
    <source>
        <dbReference type="ARBA" id="ARBA00006432"/>
    </source>
</evidence>
<dbReference type="SUPFAM" id="SSF56801">
    <property type="entry name" value="Acetyl-CoA synthetase-like"/>
    <property type="match status" value="1"/>
</dbReference>
<dbReference type="Gene3D" id="3.30.300.30">
    <property type="match status" value="1"/>
</dbReference>
<organism evidence="9 10">
    <name type="scientific">Dictyobacter kobayashii</name>
    <dbReference type="NCBI Taxonomy" id="2014872"/>
    <lineage>
        <taxon>Bacteria</taxon>
        <taxon>Bacillati</taxon>
        <taxon>Chloroflexota</taxon>
        <taxon>Ktedonobacteria</taxon>
        <taxon>Ktedonobacterales</taxon>
        <taxon>Dictyobacteraceae</taxon>
        <taxon>Dictyobacter</taxon>
    </lineage>
</organism>
<dbReference type="InterPro" id="IPR010071">
    <property type="entry name" value="AA_adenyl_dom"/>
</dbReference>
<comment type="similarity">
    <text evidence="2">Belongs to the ATP-dependent AMP-binding enzyme family.</text>
</comment>
<dbReference type="Pfam" id="PF00202">
    <property type="entry name" value="Aminotran_3"/>
    <property type="match status" value="1"/>
</dbReference>
<sequence length="2263" mass="252413">MSTSENVVHSVSTRQTEIQSRLRDILARLFSIEPSTVETQLTFFEMGADSLFLLQASQTIRDELGVAVPFRMLFEECSTIESLAAYIDRELPAEETVVNSNQQVSTEQAVALADTPSLETQASPSSREATRHPHVSPQTVPATALPPAGTANPISPCEQGSLAHLVEQQLQVMSQQLALLSNVSVISNNEKPLSKHEPTTPIPQPVEHPTYTALPVPTKQGAQTLSQQLDPEIYVPYKQGNKAAVRGLTTQQQQHLDTLIERINRKTQASKQRAQQFRTPLADNRASSGFNQTLKEVIYPITCERAQGSHIWDIDGNEYVDITMGFGALLFGHSPSFILEAMQEQLNRGFQLGLQSNVAGEVAQLLTQMTQTERATFVNSGTEAVMTAVRLARAVTGRNKIALFAGSFHGTFDGLLARAQVDANGLTRTVPLAPGITPHTIEDVIILEFGAPESYDILAKHAHELAAVLMEMPQSRRPDVVPIAFIQQVRELADTQKFALIFDEVVTGFRSHPGGAQAVIGVQPDLVTYGKAAAAGLPIGVVAGKARYMDAIDGGIWQFGDQSYPQATQTFFAGTYFKHPLIMPGVYAVLKHLQECGPQLQEELTRRTEIFVAEMNAFFEQVNIPIALIHFGSLCRFVFAPEYKRIDASVFFYHLLDKGVYFPEGRSCFLSTAHSEEDVAYVIAAMKQSIYEMMAAGFFGGSTPPPQPSGKQEDDKKTVSPPFPQLVELSTARPEEEWRNHITAPITEEQKELWTLAQMGDHVSRAYNEMLALQLSGPLQKDSLYQSLQKVIARHEALRTTFSPEGDQQYIAASLKLQVHEVAFTQHTQESYAQHLYDWMQQEVQRPFDLANGPLIRFHLLTKTEQEHVLILTIHHSIADGWSMGLLLREISALYSATVQNETCTLPKVMQYREYAQWQEEQQHGQALKKAEEYWKQQFPTELPALNLPTDHPRPLVKAYQGARTRFLFEQQLSQKVRQMSGKLNSSLFALLLSTFEVWLQRITGQDQIVVGVPMAGQLAIDDGNFVGHAVNLALIQSRFSQTQTFKQHLTSTKKTLLDASKHQIYPFRQLVKRLNPLRVANRLAVISVAFNVDHDGQTNFSGLHTELLSTPLSAAKYDLFLNCTETAAGLQIDCDYDPELFEVSTIQHWLQSWATLISEMLTDPARPLSQASAWSPTQWQLLQESWNQTTTSYPKHKGIHQLFEEQALLHPHAPALLFDGEALSYNELNQRANKLAHYLRKSEVGPEVCVGLCMERSFEMIVATLAILKAGGTYVPLDPSYPHDRLTFMAHDAGISIVLTQEHLQERLLACVDTLLCVDNLATTLLFESGDNLETHIEVAQLAYIMYTSGSTGWPKGVAVTHQNVVRLVKETNYAHFGPDEVLLQFAPTSFDAATFEIWGALLNGAQLAIYQPGIPALDELGAFLEHHQVTTLWLTSGLFQQMVEQQLSSFSSVRQLLAGGDVLALPQVRKVLAELPNCTLINGYGPTENTTFTTCHRMKPGIQLERSVPIGVPIANTRVYLLDQWLQPVPVGVYGELFIAGDGLARGYINQPGLTAEKFIPHPWSTIGGERLYRTGDLARYLPNGEIEFLGRKDNQVKIRGFRIEPGEIEAVLSKQPYVQDSIVTIREDVPGSKHIAAYIIFTPDTSIPINQVRSELKELLPSYMIPHSFTRLAQFPLNANGKVDRQALPAPQGNEGDIKDEHGDALSPVEKKLAEIWSQLLGVAHVGRDENFFELGGDSIIAIRILARAKEEGIHLSSKQMFQYQTIAELAAVATTTQHREVEQQLAATPIVPLTPIQHWFLDQKQSNPHHFNMSVMLEAPADLRLDLLREVLQYLVMRHDALRIRLPEEIQNASHFILAESEQANVHYHDLSQLTEAEQIKSITEDAEKLQKQVNLNQGPLLQAAFFSRGTPKSARVLLVVHHIGIDIVSWQLLLDELNTCYELLIQGKELYLPNTSTPFAHWSQRLTDYAQSEALQAEHSYWMAAERASIETLPLDHVEGANREECAAHAHIELSLEETQALQHLIQRTYQTQFSDALIAGLAAALTRWTGSSSVIIDREGHGRENLFDDVDLSRTVGWFTSIAPILIHIEQRQQMPDILQSVKKQLKQIPHGGIGYGILRYLSQDQSIVTQLQHQPQAQVSFNYIGRSAQSQPQAKFFSITGGERGQERSPAGTRKYLLDINAMIADGKLRIDCMYSQDIHQAITIEALLNGIVRALQELLQQPATVEKRNAPVSDLSLSGIKQEDLNNLFSNVKFG</sequence>
<dbReference type="RefSeq" id="WP_126556583.1">
    <property type="nucleotide sequence ID" value="NZ_BIFS01000002.1"/>
</dbReference>
<dbReference type="CDD" id="cd19531">
    <property type="entry name" value="LCL_NRPS-like"/>
    <property type="match status" value="1"/>
</dbReference>
<dbReference type="Pfam" id="PF00501">
    <property type="entry name" value="AMP-binding"/>
    <property type="match status" value="1"/>
</dbReference>
<dbReference type="InterPro" id="IPR036736">
    <property type="entry name" value="ACP-like_sf"/>
</dbReference>
<feature type="domain" description="Carrier" evidence="8">
    <location>
        <begin position="1707"/>
        <end position="1781"/>
    </location>
</feature>
<dbReference type="FunFam" id="1.10.1200.10:FF:000005">
    <property type="entry name" value="Nonribosomal peptide synthetase 1"/>
    <property type="match status" value="1"/>
</dbReference>
<dbReference type="PROSITE" id="PS00012">
    <property type="entry name" value="PHOSPHOPANTETHEINE"/>
    <property type="match status" value="1"/>
</dbReference>
<dbReference type="SUPFAM" id="SSF52777">
    <property type="entry name" value="CoA-dependent acyltransferases"/>
    <property type="match status" value="4"/>
</dbReference>
<dbReference type="Gene3D" id="3.90.1150.10">
    <property type="entry name" value="Aspartate Aminotransferase, domain 1"/>
    <property type="match status" value="1"/>
</dbReference>
<dbReference type="InterPro" id="IPR015421">
    <property type="entry name" value="PyrdxlP-dep_Trfase_major"/>
</dbReference>
<dbReference type="CDD" id="cd00610">
    <property type="entry name" value="OAT_like"/>
    <property type="match status" value="1"/>
</dbReference>
<evidence type="ECO:0000256" key="5">
    <source>
        <dbReference type="ARBA" id="ARBA00022898"/>
    </source>
</evidence>
<dbReference type="FunFam" id="3.40.50.980:FF:000001">
    <property type="entry name" value="Non-ribosomal peptide synthetase"/>
    <property type="match status" value="1"/>
</dbReference>
<accession>A0A402AVI2</accession>
<evidence type="ECO:0000256" key="1">
    <source>
        <dbReference type="ARBA" id="ARBA00001957"/>
    </source>
</evidence>
<dbReference type="Proteomes" id="UP000287188">
    <property type="component" value="Unassembled WGS sequence"/>
</dbReference>
<dbReference type="GO" id="GO:0044550">
    <property type="term" value="P:secondary metabolite biosynthetic process"/>
    <property type="evidence" value="ECO:0007669"/>
    <property type="project" value="UniProtKB-ARBA"/>
</dbReference>
<evidence type="ECO:0000313" key="9">
    <source>
        <dbReference type="EMBL" id="GCE23094.1"/>
    </source>
</evidence>
<dbReference type="SUPFAM" id="SSF53383">
    <property type="entry name" value="PLP-dependent transferases"/>
    <property type="match status" value="1"/>
</dbReference>
<comment type="cofactor">
    <cofactor evidence="1">
        <name>pantetheine 4'-phosphate</name>
        <dbReference type="ChEBI" id="CHEBI:47942"/>
    </cofactor>
</comment>
<dbReference type="InterPro" id="IPR023213">
    <property type="entry name" value="CAT-like_dom_sf"/>
</dbReference>
<evidence type="ECO:0000256" key="6">
    <source>
        <dbReference type="ARBA" id="ARBA00023194"/>
    </source>
</evidence>
<dbReference type="SMART" id="SM00823">
    <property type="entry name" value="PKS_PP"/>
    <property type="match status" value="2"/>
</dbReference>
<dbReference type="GO" id="GO:0008610">
    <property type="term" value="P:lipid biosynthetic process"/>
    <property type="evidence" value="ECO:0007669"/>
    <property type="project" value="UniProtKB-ARBA"/>
</dbReference>
<feature type="compositionally biased region" description="Polar residues" evidence="7">
    <location>
        <begin position="117"/>
        <end position="127"/>
    </location>
</feature>
<dbReference type="NCBIfam" id="TIGR01720">
    <property type="entry name" value="NRPS-para261"/>
    <property type="match status" value="1"/>
</dbReference>
<evidence type="ECO:0000256" key="3">
    <source>
        <dbReference type="ARBA" id="ARBA00022450"/>
    </source>
</evidence>
<dbReference type="InterPro" id="IPR000873">
    <property type="entry name" value="AMP-dep_synth/lig_dom"/>
</dbReference>
<dbReference type="EMBL" id="BIFS01000002">
    <property type="protein sequence ID" value="GCE23094.1"/>
    <property type="molecule type" value="Genomic_DNA"/>
</dbReference>
<dbReference type="FunFam" id="3.40.50.12780:FF:000012">
    <property type="entry name" value="Non-ribosomal peptide synthetase"/>
    <property type="match status" value="1"/>
</dbReference>
<dbReference type="InterPro" id="IPR049704">
    <property type="entry name" value="Aminotrans_3_PPA_site"/>
</dbReference>
<dbReference type="GO" id="GO:0017000">
    <property type="term" value="P:antibiotic biosynthetic process"/>
    <property type="evidence" value="ECO:0007669"/>
    <property type="project" value="UniProtKB-KW"/>
</dbReference>
<gene>
    <name evidence="9" type="ORF">KDK_68940</name>
</gene>
<dbReference type="InterPro" id="IPR015422">
    <property type="entry name" value="PyrdxlP-dep_Trfase_small"/>
</dbReference>
<dbReference type="InterPro" id="IPR009081">
    <property type="entry name" value="PP-bd_ACP"/>
</dbReference>
<name>A0A402AVI2_9CHLR</name>
<dbReference type="Gene3D" id="3.30.559.30">
    <property type="entry name" value="Nonribosomal peptide synthetase, condensation domain"/>
    <property type="match status" value="2"/>
</dbReference>
<protein>
    <recommendedName>
        <fullName evidence="8">Carrier domain-containing protein</fullName>
    </recommendedName>
</protein>
<dbReference type="CDD" id="cd19534">
    <property type="entry name" value="E_NRPS"/>
    <property type="match status" value="1"/>
</dbReference>
<dbReference type="GO" id="GO:0043041">
    <property type="term" value="P:amino acid activation for nonribosomal peptide biosynthetic process"/>
    <property type="evidence" value="ECO:0007669"/>
    <property type="project" value="TreeGrafter"/>
</dbReference>
<dbReference type="PROSITE" id="PS00455">
    <property type="entry name" value="AMP_BINDING"/>
    <property type="match status" value="1"/>
</dbReference>